<evidence type="ECO:0000313" key="2">
    <source>
        <dbReference type="Proteomes" id="UP000827976"/>
    </source>
</evidence>
<keyword evidence="1" id="KW-0418">Kinase</keyword>
<evidence type="ECO:0000313" key="1">
    <source>
        <dbReference type="EMBL" id="KAH7660837.1"/>
    </source>
</evidence>
<keyword evidence="2" id="KW-1185">Reference proteome</keyword>
<sequence length="464" mass="51616">MAQLVTGLVFLSVIFRYSIAANTLNPNQPLHDGQTLVSAKETFALGFFSPGGSKNRYVGIWYNKLRPAGQTTIVWVANRRSPLLGTKGSLELNGNGSLTINSMIFLPMPSVTLDNPVAQLLDDGNFVIREANNSEFTWQSFDYPTDTLLSGMKLGWDLRTGLNSNLTAWRSYNDPSPGSYIVSMDLEGIPQLILWSGSAKMWRSGPWNGTTFSNVGENRPDDLRSHFVSNKDEVYLTLSTKALTRLVVDKSGMVRQFMWMESVSMWNNFFYYPKSECEMYSKCGCYGVCDINIWPTCSCLQGFKPKSPQEWALRDASSGCERLTALDCKNMTDGFMTITLAALPETSNAILYTNLSLNDCGARCFKNCSCTAYATANISGAGLGCVVWVTKLIDLRLSSHATQDVFVRLAAYDLASISTKSSKKHQSKSVVLIIIFSMVALIIPLIYFYSWGKKKTIHKDNQFE</sequence>
<keyword evidence="1" id="KW-0723">Serine/threonine-protein kinase</keyword>
<dbReference type="EC" id="2.7.11.1" evidence="1"/>
<protein>
    <submittedName>
        <fullName evidence="1">Non-specific serine/threonine protein kinase protein</fullName>
        <ecNumber evidence="1">2.7.11.1</ecNumber>
    </submittedName>
</protein>
<reference evidence="2" key="1">
    <citation type="journal article" date="2022" name="Nat. Commun.">
        <title>Chromosome evolution and the genetic basis of agronomically important traits in greater yam.</title>
        <authorList>
            <person name="Bredeson J.V."/>
            <person name="Lyons J.B."/>
            <person name="Oniyinde I.O."/>
            <person name="Okereke N.R."/>
            <person name="Kolade O."/>
            <person name="Nnabue I."/>
            <person name="Nwadili C.O."/>
            <person name="Hribova E."/>
            <person name="Parker M."/>
            <person name="Nwogha J."/>
            <person name="Shu S."/>
            <person name="Carlson J."/>
            <person name="Kariba R."/>
            <person name="Muthemba S."/>
            <person name="Knop K."/>
            <person name="Barton G.J."/>
            <person name="Sherwood A.V."/>
            <person name="Lopez-Montes A."/>
            <person name="Asiedu R."/>
            <person name="Jamnadass R."/>
            <person name="Muchugi A."/>
            <person name="Goodstein D."/>
            <person name="Egesi C.N."/>
            <person name="Featherston J."/>
            <person name="Asfaw A."/>
            <person name="Simpson G.G."/>
            <person name="Dolezel J."/>
            <person name="Hendre P.S."/>
            <person name="Van Deynze A."/>
            <person name="Kumar P.L."/>
            <person name="Obidiegwu J.E."/>
            <person name="Bhattacharjee R."/>
            <person name="Rokhsar D.S."/>
        </authorList>
    </citation>
    <scope>NUCLEOTIDE SEQUENCE [LARGE SCALE GENOMIC DNA]</scope>
    <source>
        <strain evidence="2">cv. TDa95/00328</strain>
    </source>
</reference>
<organism evidence="1 2">
    <name type="scientific">Dioscorea alata</name>
    <name type="common">Purple yam</name>
    <dbReference type="NCBI Taxonomy" id="55571"/>
    <lineage>
        <taxon>Eukaryota</taxon>
        <taxon>Viridiplantae</taxon>
        <taxon>Streptophyta</taxon>
        <taxon>Embryophyta</taxon>
        <taxon>Tracheophyta</taxon>
        <taxon>Spermatophyta</taxon>
        <taxon>Magnoliopsida</taxon>
        <taxon>Liliopsida</taxon>
        <taxon>Dioscoreales</taxon>
        <taxon>Dioscoreaceae</taxon>
        <taxon>Dioscorea</taxon>
    </lineage>
</organism>
<proteinExistence type="predicted"/>
<keyword evidence="1" id="KW-0808">Transferase</keyword>
<dbReference type="EMBL" id="CM037025">
    <property type="protein sequence ID" value="KAH7660837.1"/>
    <property type="molecule type" value="Genomic_DNA"/>
</dbReference>
<accession>A0ACB7UK16</accession>
<name>A0ACB7UK16_DIOAL</name>
<dbReference type="Proteomes" id="UP000827976">
    <property type="component" value="Chromosome 15"/>
</dbReference>
<gene>
    <name evidence="1" type="ORF">IHE45_15G020900</name>
</gene>
<comment type="caution">
    <text evidence="1">The sequence shown here is derived from an EMBL/GenBank/DDBJ whole genome shotgun (WGS) entry which is preliminary data.</text>
</comment>